<dbReference type="SUPFAM" id="SSF90257">
    <property type="entry name" value="Myosin rod fragments"/>
    <property type="match status" value="1"/>
</dbReference>
<sequence length="220" mass="26265">MPGRSRHVYFEDEIRRPEAGRARGQSSRRRSLSTDRVHSVYDDLTAMQGRDRMVGRDAYDQLLRENQFLRMEQRERGSDGARIAELLQQNRELLQQNRDLQRENRELRRTPSDLSDGEGRKDASKVASLRKKVARLEAENEQLQTKAREWKAKAADYRKLNDDTNLEFENIRRREEDALRRLERVRKNFDLKQDANQQLEQQISDLTSALDMERLRRRHF</sequence>
<protein>
    <submittedName>
        <fullName evidence="2">Uncharacterized protein</fullName>
    </submittedName>
</protein>
<evidence type="ECO:0000313" key="3">
    <source>
        <dbReference type="Proteomes" id="UP001303889"/>
    </source>
</evidence>
<feature type="compositionally biased region" description="Basic and acidic residues" evidence="1">
    <location>
        <begin position="99"/>
        <end position="124"/>
    </location>
</feature>
<organism evidence="2 3">
    <name type="scientific">Staphylotrichum tortipilum</name>
    <dbReference type="NCBI Taxonomy" id="2831512"/>
    <lineage>
        <taxon>Eukaryota</taxon>
        <taxon>Fungi</taxon>
        <taxon>Dikarya</taxon>
        <taxon>Ascomycota</taxon>
        <taxon>Pezizomycotina</taxon>
        <taxon>Sordariomycetes</taxon>
        <taxon>Sordariomycetidae</taxon>
        <taxon>Sordariales</taxon>
        <taxon>Chaetomiaceae</taxon>
        <taxon>Staphylotrichum</taxon>
    </lineage>
</organism>
<gene>
    <name evidence="2" type="ORF">C8A05DRAFT_35164</name>
</gene>
<feature type="region of interest" description="Disordered" evidence="1">
    <location>
        <begin position="98"/>
        <end position="126"/>
    </location>
</feature>
<name>A0AAN6MHV2_9PEZI</name>
<reference evidence="2" key="1">
    <citation type="journal article" date="2023" name="Mol. Phylogenet. Evol.">
        <title>Genome-scale phylogeny and comparative genomics of the fungal order Sordariales.</title>
        <authorList>
            <person name="Hensen N."/>
            <person name="Bonometti L."/>
            <person name="Westerberg I."/>
            <person name="Brannstrom I.O."/>
            <person name="Guillou S."/>
            <person name="Cros-Aarteil S."/>
            <person name="Calhoun S."/>
            <person name="Haridas S."/>
            <person name="Kuo A."/>
            <person name="Mondo S."/>
            <person name="Pangilinan J."/>
            <person name="Riley R."/>
            <person name="LaButti K."/>
            <person name="Andreopoulos B."/>
            <person name="Lipzen A."/>
            <person name="Chen C."/>
            <person name="Yan M."/>
            <person name="Daum C."/>
            <person name="Ng V."/>
            <person name="Clum A."/>
            <person name="Steindorff A."/>
            <person name="Ohm R.A."/>
            <person name="Martin F."/>
            <person name="Silar P."/>
            <person name="Natvig D.O."/>
            <person name="Lalanne C."/>
            <person name="Gautier V."/>
            <person name="Ament-Velasquez S.L."/>
            <person name="Kruys A."/>
            <person name="Hutchinson M.I."/>
            <person name="Powell A.J."/>
            <person name="Barry K."/>
            <person name="Miller A.N."/>
            <person name="Grigoriev I.V."/>
            <person name="Debuchy R."/>
            <person name="Gladieux P."/>
            <person name="Hiltunen Thoren M."/>
            <person name="Johannesson H."/>
        </authorList>
    </citation>
    <scope>NUCLEOTIDE SEQUENCE</scope>
    <source>
        <strain evidence="2">CBS 103.79</strain>
    </source>
</reference>
<evidence type="ECO:0000256" key="1">
    <source>
        <dbReference type="SAM" id="MobiDB-lite"/>
    </source>
</evidence>
<evidence type="ECO:0000313" key="2">
    <source>
        <dbReference type="EMBL" id="KAK3901162.1"/>
    </source>
</evidence>
<dbReference type="Proteomes" id="UP001303889">
    <property type="component" value="Unassembled WGS sequence"/>
</dbReference>
<reference evidence="2" key="2">
    <citation type="submission" date="2023-05" db="EMBL/GenBank/DDBJ databases">
        <authorList>
            <consortium name="Lawrence Berkeley National Laboratory"/>
            <person name="Steindorff A."/>
            <person name="Hensen N."/>
            <person name="Bonometti L."/>
            <person name="Westerberg I."/>
            <person name="Brannstrom I.O."/>
            <person name="Guillou S."/>
            <person name="Cros-Aarteil S."/>
            <person name="Calhoun S."/>
            <person name="Haridas S."/>
            <person name="Kuo A."/>
            <person name="Mondo S."/>
            <person name="Pangilinan J."/>
            <person name="Riley R."/>
            <person name="Labutti K."/>
            <person name="Andreopoulos B."/>
            <person name="Lipzen A."/>
            <person name="Chen C."/>
            <person name="Yanf M."/>
            <person name="Daum C."/>
            <person name="Ng V."/>
            <person name="Clum A."/>
            <person name="Ohm R."/>
            <person name="Martin F."/>
            <person name="Silar P."/>
            <person name="Natvig D."/>
            <person name="Lalanne C."/>
            <person name="Gautier V."/>
            <person name="Ament-Velasquez S.L."/>
            <person name="Kruys A."/>
            <person name="Hutchinson M.I."/>
            <person name="Powell A.J."/>
            <person name="Barry K."/>
            <person name="Miller A.N."/>
            <person name="Grigoriev I.V."/>
            <person name="Debuchy R."/>
            <person name="Gladieux P."/>
            <person name="Thoren M.H."/>
            <person name="Johannesson H."/>
        </authorList>
    </citation>
    <scope>NUCLEOTIDE SEQUENCE</scope>
    <source>
        <strain evidence="2">CBS 103.79</strain>
    </source>
</reference>
<dbReference type="EMBL" id="MU855603">
    <property type="protein sequence ID" value="KAK3901162.1"/>
    <property type="molecule type" value="Genomic_DNA"/>
</dbReference>
<accession>A0AAN6MHV2</accession>
<keyword evidence="3" id="KW-1185">Reference proteome</keyword>
<comment type="caution">
    <text evidence="2">The sequence shown here is derived from an EMBL/GenBank/DDBJ whole genome shotgun (WGS) entry which is preliminary data.</text>
</comment>
<proteinExistence type="predicted"/>
<dbReference type="AlphaFoldDB" id="A0AAN6MHV2"/>